<evidence type="ECO:0000256" key="1">
    <source>
        <dbReference type="ARBA" id="ARBA00022448"/>
    </source>
</evidence>
<accession>A0A7G9GAF0</accession>
<dbReference type="Pfam" id="PF01992">
    <property type="entry name" value="vATP-synt_AC39"/>
    <property type="match status" value="1"/>
</dbReference>
<sequence>MRGLMSYSGLTTKIRAMQSHLLTTENYREIVELPSVPAAVAYLRQKPSYAAILSAAGETELHRGEIEKMLRQSIYHDFTKIYSFANLKQRKFLDLYFMRYEVYFLKVCLTNIFDHRNAPLDLSAFESFFTKHSRLNFQLLTASSTPEEFLANLKSSEYYIPLSNIKNVDQPTLFDYEMALDLYYFRKLWKEKDKVIHEEKSNGLTRILGSKFDMLNIQWIYRCKRYYHMDHADIYALLIPVNYHISRQQTREMVEAEDLDALEAVISRSYYAKHYENFTEASLESMYAEILKHILSSGSRQEPYSVTTVYSYLYHKEHEVDRLIIALECVRYQVSPEEAMTHVACR</sequence>
<dbReference type="EMBL" id="CP060635">
    <property type="protein sequence ID" value="QNM07782.1"/>
    <property type="molecule type" value="Genomic_DNA"/>
</dbReference>
<dbReference type="GO" id="GO:0046961">
    <property type="term" value="F:proton-transporting ATPase activity, rotational mechanism"/>
    <property type="evidence" value="ECO:0007669"/>
    <property type="project" value="InterPro"/>
</dbReference>
<keyword evidence="4" id="KW-1185">Reference proteome</keyword>
<dbReference type="InterPro" id="IPR044911">
    <property type="entry name" value="V-type_ATPase_csu/dsu_dom_3"/>
</dbReference>
<proteinExistence type="predicted"/>
<dbReference type="SUPFAM" id="SSF103486">
    <property type="entry name" value="V-type ATP synthase subunit C"/>
    <property type="match status" value="1"/>
</dbReference>
<dbReference type="InterPro" id="IPR002843">
    <property type="entry name" value="ATPase_V0-cplx_csu/dsu"/>
</dbReference>
<dbReference type="PANTHER" id="PTHR38682:SF1">
    <property type="entry name" value="V-TYPE ATP SYNTHASE SUBUNIT C"/>
    <property type="match status" value="1"/>
</dbReference>
<evidence type="ECO:0000256" key="2">
    <source>
        <dbReference type="ARBA" id="ARBA00023065"/>
    </source>
</evidence>
<keyword evidence="2" id="KW-0406">Ion transport</keyword>
<name>A0A7G9GAF0_9FIRM</name>
<dbReference type="PANTHER" id="PTHR38682">
    <property type="entry name" value="V-TYPE ATP SYNTHASE SUBUNIT C"/>
    <property type="match status" value="1"/>
</dbReference>
<dbReference type="InterPro" id="IPR050873">
    <property type="entry name" value="V-ATPase_V0D/AC39_subunit"/>
</dbReference>
<keyword evidence="1" id="KW-0813">Transport</keyword>
<evidence type="ECO:0000313" key="4">
    <source>
        <dbReference type="Proteomes" id="UP000515860"/>
    </source>
</evidence>
<dbReference type="AlphaFoldDB" id="A0A7G9GAF0"/>
<protein>
    <submittedName>
        <fullName evidence="3">V-type ATPase subunit</fullName>
    </submittedName>
</protein>
<dbReference type="KEGG" id="whj:H9Q79_12785"/>
<dbReference type="InterPro" id="IPR036079">
    <property type="entry name" value="ATPase_csu/dsu_sf"/>
</dbReference>
<organism evidence="3 4">
    <name type="scientific">Wansuia hejianensis</name>
    <dbReference type="NCBI Taxonomy" id="2763667"/>
    <lineage>
        <taxon>Bacteria</taxon>
        <taxon>Bacillati</taxon>
        <taxon>Bacillota</taxon>
        <taxon>Clostridia</taxon>
        <taxon>Lachnospirales</taxon>
        <taxon>Lachnospiraceae</taxon>
        <taxon>Wansuia</taxon>
    </lineage>
</organism>
<reference evidence="3 4" key="1">
    <citation type="submission" date="2020-08" db="EMBL/GenBank/DDBJ databases">
        <authorList>
            <person name="Liu C."/>
            <person name="Sun Q."/>
        </authorList>
    </citation>
    <scope>NUCLEOTIDE SEQUENCE [LARGE SCALE GENOMIC DNA]</scope>
    <source>
        <strain evidence="3 4">NSJ-29</strain>
    </source>
</reference>
<evidence type="ECO:0000313" key="3">
    <source>
        <dbReference type="EMBL" id="QNM07782.1"/>
    </source>
</evidence>
<dbReference type="Gene3D" id="1.10.132.50">
    <property type="entry name" value="ATP synthase (C/AC39) subunit, domain 3"/>
    <property type="match status" value="3"/>
</dbReference>
<dbReference type="Proteomes" id="UP000515860">
    <property type="component" value="Chromosome"/>
</dbReference>
<dbReference type="RefSeq" id="WP_147371507.1">
    <property type="nucleotide sequence ID" value="NZ_CP060635.1"/>
</dbReference>
<gene>
    <name evidence="3" type="ORF">H9Q79_12785</name>
</gene>